<proteinExistence type="inferred from homology"/>
<dbReference type="GO" id="GO:0032790">
    <property type="term" value="P:ribosome disassembly"/>
    <property type="evidence" value="ECO:0007669"/>
    <property type="project" value="TreeGrafter"/>
</dbReference>
<organism evidence="10 11">
    <name type="scientific">Candidatus Alloenteromonas pullicola</name>
    <dbReference type="NCBI Taxonomy" id="2840784"/>
    <lineage>
        <taxon>Bacteria</taxon>
        <taxon>Bacillati</taxon>
        <taxon>Bacillota</taxon>
        <taxon>Bacillota incertae sedis</taxon>
        <taxon>Candidatus Alloenteromonas</taxon>
    </lineage>
</organism>
<dbReference type="Proteomes" id="UP000824070">
    <property type="component" value="Unassembled WGS sequence"/>
</dbReference>
<evidence type="ECO:0000256" key="5">
    <source>
        <dbReference type="NCBIfam" id="TIGR00168"/>
    </source>
</evidence>
<dbReference type="Gene3D" id="3.10.20.80">
    <property type="entry name" value="Translation initiation factor 3 (IF-3), N-terminal domain"/>
    <property type="match status" value="1"/>
</dbReference>
<dbReference type="EMBL" id="DVMV01000012">
    <property type="protein sequence ID" value="HIU44995.1"/>
    <property type="molecule type" value="Genomic_DNA"/>
</dbReference>
<dbReference type="Gene3D" id="3.30.110.10">
    <property type="entry name" value="Translation initiation factor 3 (IF-3), C-terminal domain"/>
    <property type="match status" value="1"/>
</dbReference>
<evidence type="ECO:0000256" key="7">
    <source>
        <dbReference type="SAM" id="MobiDB-lite"/>
    </source>
</evidence>
<protein>
    <recommendedName>
        <fullName evidence="4 5">Translation initiation factor IF-3</fullName>
    </recommendedName>
</protein>
<evidence type="ECO:0000259" key="9">
    <source>
        <dbReference type="Pfam" id="PF05198"/>
    </source>
</evidence>
<dbReference type="HAMAP" id="MF_00080">
    <property type="entry name" value="IF_3"/>
    <property type="match status" value="1"/>
</dbReference>
<dbReference type="SUPFAM" id="SSF54364">
    <property type="entry name" value="Translation initiation factor IF3, N-terminal domain"/>
    <property type="match status" value="1"/>
</dbReference>
<dbReference type="Pfam" id="PF05198">
    <property type="entry name" value="IF3_N"/>
    <property type="match status" value="1"/>
</dbReference>
<reference evidence="10" key="1">
    <citation type="submission" date="2020-10" db="EMBL/GenBank/DDBJ databases">
        <authorList>
            <person name="Gilroy R."/>
        </authorList>
    </citation>
    <scope>NUCLEOTIDE SEQUENCE</scope>
    <source>
        <strain evidence="10">ChiGjej1B1-22543</strain>
    </source>
</reference>
<dbReference type="GO" id="GO:0003743">
    <property type="term" value="F:translation initiation factor activity"/>
    <property type="evidence" value="ECO:0007669"/>
    <property type="project" value="UniProtKB-UniRule"/>
</dbReference>
<keyword evidence="3 4" id="KW-0648">Protein biosynthesis</keyword>
<dbReference type="GO" id="GO:0005829">
    <property type="term" value="C:cytosol"/>
    <property type="evidence" value="ECO:0007669"/>
    <property type="project" value="TreeGrafter"/>
</dbReference>
<name>A0A9D1LN87_9FIRM</name>
<feature type="compositionally biased region" description="Basic and acidic residues" evidence="7">
    <location>
        <begin position="10"/>
        <end position="20"/>
    </location>
</feature>
<dbReference type="InterPro" id="IPR019815">
    <property type="entry name" value="Translation_initiation_fac_3_C"/>
</dbReference>
<gene>
    <name evidence="4" type="primary">infC</name>
    <name evidence="10" type="ORF">IAC52_01720</name>
</gene>
<comment type="function">
    <text evidence="4 6">IF-3 binds to the 30S ribosomal subunit and shifts the equilibrium between 70S ribosomes and their 50S and 30S subunits in favor of the free subunits, thus enhancing the availability of 30S subunits on which protein synthesis initiation begins.</text>
</comment>
<feature type="domain" description="Translation initiation factor 3 C-terminal" evidence="8">
    <location>
        <begin position="101"/>
        <end position="186"/>
    </location>
</feature>
<dbReference type="AlphaFoldDB" id="A0A9D1LN87"/>
<comment type="caution">
    <text evidence="10">The sequence shown here is derived from an EMBL/GenBank/DDBJ whole genome shotgun (WGS) entry which is preliminary data.</text>
</comment>
<dbReference type="PROSITE" id="PS00938">
    <property type="entry name" value="IF3"/>
    <property type="match status" value="1"/>
</dbReference>
<evidence type="ECO:0000256" key="4">
    <source>
        <dbReference type="HAMAP-Rule" id="MF_00080"/>
    </source>
</evidence>
<dbReference type="InterPro" id="IPR001288">
    <property type="entry name" value="Translation_initiation_fac_3"/>
</dbReference>
<evidence type="ECO:0000313" key="11">
    <source>
        <dbReference type="Proteomes" id="UP000824070"/>
    </source>
</evidence>
<keyword evidence="2 4" id="KW-0396">Initiation factor</keyword>
<accession>A0A9D1LN87</accession>
<evidence type="ECO:0000256" key="1">
    <source>
        <dbReference type="ARBA" id="ARBA00005439"/>
    </source>
</evidence>
<sequence>MEGKQIGYFDRNDQRRPQKRFDPINEHIRYPEVMVIGPNGENMGRMSSRAANELAASHNLDLFCVAPQANPPVCKILNYGKYRFEKQKSERAQRKNAKATQLKEIQLHISIGDHDLRTKAKHAVNFLDDGDKVHIRVVLKGREMAHQDLGEELLKRFISVLEESTAITIEKAPFWEGKVYAAIVTKKAKK</sequence>
<dbReference type="InterPro" id="IPR019814">
    <property type="entry name" value="Translation_initiation_fac_3_N"/>
</dbReference>
<comment type="subunit">
    <text evidence="4 6">Monomer.</text>
</comment>
<feature type="region of interest" description="Disordered" evidence="7">
    <location>
        <begin position="1"/>
        <end position="20"/>
    </location>
</feature>
<evidence type="ECO:0000256" key="2">
    <source>
        <dbReference type="ARBA" id="ARBA00022540"/>
    </source>
</evidence>
<comment type="subcellular location">
    <subcellularLocation>
        <location evidence="4 6">Cytoplasm</location>
    </subcellularLocation>
</comment>
<dbReference type="PANTHER" id="PTHR10938">
    <property type="entry name" value="TRANSLATION INITIATION FACTOR IF-3"/>
    <property type="match status" value="1"/>
</dbReference>
<evidence type="ECO:0000256" key="6">
    <source>
        <dbReference type="RuleBase" id="RU000646"/>
    </source>
</evidence>
<feature type="domain" description="Translation initiation factor 3 N-terminal" evidence="9">
    <location>
        <begin position="24"/>
        <end position="92"/>
    </location>
</feature>
<evidence type="ECO:0000256" key="3">
    <source>
        <dbReference type="ARBA" id="ARBA00022917"/>
    </source>
</evidence>
<dbReference type="InterPro" id="IPR036788">
    <property type="entry name" value="T_IF-3_C_sf"/>
</dbReference>
<dbReference type="NCBIfam" id="TIGR00168">
    <property type="entry name" value="infC"/>
    <property type="match status" value="1"/>
</dbReference>
<dbReference type="SUPFAM" id="SSF55200">
    <property type="entry name" value="Translation initiation factor IF3, C-terminal domain"/>
    <property type="match status" value="1"/>
</dbReference>
<keyword evidence="4" id="KW-0963">Cytoplasm</keyword>
<dbReference type="PANTHER" id="PTHR10938:SF0">
    <property type="entry name" value="TRANSLATION INITIATION FACTOR IF-3, MITOCHONDRIAL"/>
    <property type="match status" value="1"/>
</dbReference>
<dbReference type="GO" id="GO:0043022">
    <property type="term" value="F:ribosome binding"/>
    <property type="evidence" value="ECO:0007669"/>
    <property type="project" value="TreeGrafter"/>
</dbReference>
<dbReference type="InterPro" id="IPR019813">
    <property type="entry name" value="Translation_initiation_fac3_CS"/>
</dbReference>
<dbReference type="Pfam" id="PF00707">
    <property type="entry name" value="IF3_C"/>
    <property type="match status" value="1"/>
</dbReference>
<dbReference type="GO" id="GO:0016020">
    <property type="term" value="C:membrane"/>
    <property type="evidence" value="ECO:0007669"/>
    <property type="project" value="TreeGrafter"/>
</dbReference>
<reference evidence="10" key="2">
    <citation type="journal article" date="2021" name="PeerJ">
        <title>Extensive microbial diversity within the chicken gut microbiome revealed by metagenomics and culture.</title>
        <authorList>
            <person name="Gilroy R."/>
            <person name="Ravi A."/>
            <person name="Getino M."/>
            <person name="Pursley I."/>
            <person name="Horton D.L."/>
            <person name="Alikhan N.F."/>
            <person name="Baker D."/>
            <person name="Gharbi K."/>
            <person name="Hall N."/>
            <person name="Watson M."/>
            <person name="Adriaenssens E.M."/>
            <person name="Foster-Nyarko E."/>
            <person name="Jarju S."/>
            <person name="Secka A."/>
            <person name="Antonio M."/>
            <person name="Oren A."/>
            <person name="Chaudhuri R.R."/>
            <person name="La Ragione R."/>
            <person name="Hildebrand F."/>
            <person name="Pallen M.J."/>
        </authorList>
    </citation>
    <scope>NUCLEOTIDE SEQUENCE</scope>
    <source>
        <strain evidence="10">ChiGjej1B1-22543</strain>
    </source>
</reference>
<dbReference type="InterPro" id="IPR036787">
    <property type="entry name" value="T_IF-3_N_sf"/>
</dbReference>
<comment type="similarity">
    <text evidence="1 4 6">Belongs to the IF-3 family.</text>
</comment>
<evidence type="ECO:0000313" key="10">
    <source>
        <dbReference type="EMBL" id="HIU44995.1"/>
    </source>
</evidence>
<evidence type="ECO:0000259" key="8">
    <source>
        <dbReference type="Pfam" id="PF00707"/>
    </source>
</evidence>